<comment type="caution">
    <text evidence="9">The sequence shown here is derived from an EMBL/GenBank/DDBJ whole genome shotgun (WGS) entry which is preliminary data.</text>
</comment>
<feature type="domain" description="RING-type" evidence="5">
    <location>
        <begin position="66"/>
        <end position="101"/>
    </location>
</feature>
<accession>A0A814LHK2</accession>
<dbReference type="Proteomes" id="UP000663854">
    <property type="component" value="Unassembled WGS sequence"/>
</dbReference>
<dbReference type="AlphaFoldDB" id="A0A814LHK2"/>
<dbReference type="InterPro" id="IPR013083">
    <property type="entry name" value="Znf_RING/FYVE/PHD"/>
</dbReference>
<dbReference type="Proteomes" id="UP000663864">
    <property type="component" value="Unassembled WGS sequence"/>
</dbReference>
<reference evidence="9" key="1">
    <citation type="submission" date="2021-02" db="EMBL/GenBank/DDBJ databases">
        <authorList>
            <person name="Nowell W R."/>
        </authorList>
    </citation>
    <scope>NUCLEOTIDE SEQUENCE</scope>
</reference>
<gene>
    <name evidence="9" type="ORF">JXQ802_LOCUS17341</name>
    <name evidence="8" type="ORF">PYM288_LOCUS14081</name>
    <name evidence="6" type="ORF">SEV965_LOCUS5049</name>
    <name evidence="7" type="ORF">ZHD862_LOCUS7045</name>
</gene>
<keyword evidence="3" id="KW-0862">Zinc</keyword>
<dbReference type="PROSITE" id="PS50089">
    <property type="entry name" value="ZF_RING_2"/>
    <property type="match status" value="1"/>
</dbReference>
<evidence type="ECO:0000256" key="3">
    <source>
        <dbReference type="ARBA" id="ARBA00022833"/>
    </source>
</evidence>
<dbReference type="EMBL" id="CAJNOL010000437">
    <property type="protein sequence ID" value="CAF1064348.1"/>
    <property type="molecule type" value="Genomic_DNA"/>
</dbReference>
<dbReference type="FunFam" id="1.10.1170.10:FF:000002">
    <property type="entry name" value="Baculoviral IAP repeat containing 7"/>
    <property type="match status" value="1"/>
</dbReference>
<dbReference type="Gene3D" id="3.30.40.10">
    <property type="entry name" value="Zinc/RING finger domain, C3HC4 (zinc finger)"/>
    <property type="match status" value="1"/>
</dbReference>
<dbReference type="SUPFAM" id="SSF57850">
    <property type="entry name" value="RING/U-box"/>
    <property type="match status" value="1"/>
</dbReference>
<organism evidence="9 10">
    <name type="scientific">Rotaria sordida</name>
    <dbReference type="NCBI Taxonomy" id="392033"/>
    <lineage>
        <taxon>Eukaryota</taxon>
        <taxon>Metazoa</taxon>
        <taxon>Spiralia</taxon>
        <taxon>Gnathifera</taxon>
        <taxon>Rotifera</taxon>
        <taxon>Eurotatoria</taxon>
        <taxon>Bdelloidea</taxon>
        <taxon>Philodinida</taxon>
        <taxon>Philodinidae</taxon>
        <taxon>Rotaria</taxon>
    </lineage>
</organism>
<name>A0A814LHK2_9BILA</name>
<dbReference type="EMBL" id="CAJNOH010000299">
    <property type="protein sequence ID" value="CAF0990329.1"/>
    <property type="molecule type" value="Genomic_DNA"/>
</dbReference>
<dbReference type="InterPro" id="IPR001841">
    <property type="entry name" value="Znf_RING"/>
</dbReference>
<evidence type="ECO:0000313" key="7">
    <source>
        <dbReference type="EMBL" id="CAF0894293.1"/>
    </source>
</evidence>
<dbReference type="EMBL" id="CAJNOU010000150">
    <property type="protein sequence ID" value="CAF0889362.1"/>
    <property type="molecule type" value="Genomic_DNA"/>
</dbReference>
<evidence type="ECO:0000256" key="4">
    <source>
        <dbReference type="PROSITE-ProRule" id="PRU00175"/>
    </source>
</evidence>
<evidence type="ECO:0000256" key="2">
    <source>
        <dbReference type="ARBA" id="ARBA00022771"/>
    </source>
</evidence>
<dbReference type="PANTHER" id="PTHR14879:SF5">
    <property type="entry name" value="RING-TYPE DOMAIN-CONTAINING PROTEIN"/>
    <property type="match status" value="1"/>
</dbReference>
<dbReference type="Proteomes" id="UP000663889">
    <property type="component" value="Unassembled WGS sequence"/>
</dbReference>
<evidence type="ECO:0000259" key="5">
    <source>
        <dbReference type="PROSITE" id="PS50089"/>
    </source>
</evidence>
<keyword evidence="10" id="KW-1185">Reference proteome</keyword>
<dbReference type="GO" id="GO:0008270">
    <property type="term" value="F:zinc ion binding"/>
    <property type="evidence" value="ECO:0007669"/>
    <property type="project" value="UniProtKB-KW"/>
</dbReference>
<evidence type="ECO:0000313" key="8">
    <source>
        <dbReference type="EMBL" id="CAF0990329.1"/>
    </source>
</evidence>
<dbReference type="SMART" id="SM00184">
    <property type="entry name" value="RING"/>
    <property type="match status" value="1"/>
</dbReference>
<protein>
    <recommendedName>
        <fullName evidence="5">RING-type domain-containing protein</fullName>
    </recommendedName>
</protein>
<sequence>MCHFCHRLNKNPQAPAHRSSECLDKANSFSHKPMHKRIYENGKRIQKTNSDDMTCVKKSNSDDMTCVICMEQLRNMTFIPCGHVSTCEVCASNLVNCPICRQSITNKQKIFFC</sequence>
<evidence type="ECO:0000313" key="6">
    <source>
        <dbReference type="EMBL" id="CAF0889362.1"/>
    </source>
</evidence>
<dbReference type="Proteomes" id="UP000663870">
    <property type="component" value="Unassembled WGS sequence"/>
</dbReference>
<dbReference type="PANTHER" id="PTHR14879">
    <property type="entry name" value="CASPASE REGULATOR, RING FINGER DOMAIN-CONTAINING"/>
    <property type="match status" value="1"/>
</dbReference>
<proteinExistence type="predicted"/>
<dbReference type="EMBL" id="CAJNOT010000208">
    <property type="protein sequence ID" value="CAF0894293.1"/>
    <property type="molecule type" value="Genomic_DNA"/>
</dbReference>
<evidence type="ECO:0000313" key="10">
    <source>
        <dbReference type="Proteomes" id="UP000663870"/>
    </source>
</evidence>
<keyword evidence="2 4" id="KW-0863">Zinc-finger</keyword>
<dbReference type="InterPro" id="IPR051728">
    <property type="entry name" value="RING-FYVE_E3_ubiquitin-ligase"/>
</dbReference>
<evidence type="ECO:0000256" key="1">
    <source>
        <dbReference type="ARBA" id="ARBA00022723"/>
    </source>
</evidence>
<dbReference type="Pfam" id="PF13920">
    <property type="entry name" value="zf-C3HC4_3"/>
    <property type="match status" value="1"/>
</dbReference>
<evidence type="ECO:0000313" key="9">
    <source>
        <dbReference type="EMBL" id="CAF1064348.1"/>
    </source>
</evidence>
<keyword evidence="1" id="KW-0479">Metal-binding</keyword>